<keyword evidence="4" id="KW-1185">Reference proteome</keyword>
<dbReference type="SUPFAM" id="SSF54695">
    <property type="entry name" value="POZ domain"/>
    <property type="match status" value="1"/>
</dbReference>
<gene>
    <name evidence="5" type="primary">LOC104705035</name>
</gene>
<evidence type="ECO:0000313" key="5">
    <source>
        <dbReference type="RefSeq" id="XP_010419329.1"/>
    </source>
</evidence>
<evidence type="ECO:0000256" key="1">
    <source>
        <dbReference type="ARBA" id="ARBA00002668"/>
    </source>
</evidence>
<reference evidence="5" key="2">
    <citation type="submission" date="2025-08" db="UniProtKB">
        <authorList>
            <consortium name="RefSeq"/>
        </authorList>
    </citation>
    <scope>IDENTIFICATION</scope>
    <source>
        <tissue evidence="5">Leaf</tissue>
    </source>
</reference>
<dbReference type="GeneID" id="104705035"/>
<dbReference type="Gene3D" id="1.25.40.420">
    <property type="match status" value="1"/>
</dbReference>
<organism evidence="4 5">
    <name type="scientific">Camelina sativa</name>
    <name type="common">False flax</name>
    <name type="synonym">Myagrum sativum</name>
    <dbReference type="NCBI Taxonomy" id="90675"/>
    <lineage>
        <taxon>Eukaryota</taxon>
        <taxon>Viridiplantae</taxon>
        <taxon>Streptophyta</taxon>
        <taxon>Embryophyta</taxon>
        <taxon>Tracheophyta</taxon>
        <taxon>Spermatophyta</taxon>
        <taxon>Magnoliopsida</taxon>
        <taxon>eudicotyledons</taxon>
        <taxon>Gunneridae</taxon>
        <taxon>Pentapetalae</taxon>
        <taxon>rosids</taxon>
        <taxon>malvids</taxon>
        <taxon>Brassicales</taxon>
        <taxon>Brassicaceae</taxon>
        <taxon>Camelineae</taxon>
        <taxon>Camelina</taxon>
    </lineage>
</organism>
<dbReference type="RefSeq" id="XP_010419329.1">
    <property type="nucleotide sequence ID" value="XM_010421027.1"/>
</dbReference>
<comment type="pathway">
    <text evidence="2">Protein modification; protein ubiquitination.</text>
</comment>
<protein>
    <submittedName>
        <fullName evidence="5">BTB/POZ domain-containing protein At2g40440</fullName>
    </submittedName>
</protein>
<dbReference type="InterPro" id="IPR000210">
    <property type="entry name" value="BTB/POZ_dom"/>
</dbReference>
<dbReference type="Gene3D" id="3.30.710.10">
    <property type="entry name" value="Potassium Channel Kv1.1, Chain A"/>
    <property type="match status" value="1"/>
</dbReference>
<dbReference type="Proteomes" id="UP000694864">
    <property type="component" value="Chromosome 7"/>
</dbReference>
<dbReference type="InterPro" id="IPR044784">
    <property type="entry name" value="At1g01640-like"/>
</dbReference>
<evidence type="ECO:0000313" key="4">
    <source>
        <dbReference type="Proteomes" id="UP000694864"/>
    </source>
</evidence>
<dbReference type="PROSITE" id="PS50097">
    <property type="entry name" value="BTB"/>
    <property type="match status" value="1"/>
</dbReference>
<feature type="domain" description="BTB" evidence="3">
    <location>
        <begin position="24"/>
        <end position="98"/>
    </location>
</feature>
<reference evidence="4" key="1">
    <citation type="journal article" date="2014" name="Nat. Commun.">
        <title>The emerging biofuel crop Camelina sativa retains a highly undifferentiated hexaploid genome structure.</title>
        <authorList>
            <person name="Kagale S."/>
            <person name="Koh C."/>
            <person name="Nixon J."/>
            <person name="Bollina V."/>
            <person name="Clarke W.E."/>
            <person name="Tuteja R."/>
            <person name="Spillane C."/>
            <person name="Robinson S.J."/>
            <person name="Links M.G."/>
            <person name="Clarke C."/>
            <person name="Higgins E.E."/>
            <person name="Huebert T."/>
            <person name="Sharpe A.G."/>
            <person name="Parkin I.A."/>
        </authorList>
    </citation>
    <scope>NUCLEOTIDE SEQUENCE [LARGE SCALE GENOMIC DNA]</scope>
    <source>
        <strain evidence="4">cv. DH55</strain>
    </source>
</reference>
<dbReference type="SMART" id="SM00225">
    <property type="entry name" value="BTB"/>
    <property type="match status" value="1"/>
</dbReference>
<evidence type="ECO:0000256" key="2">
    <source>
        <dbReference type="ARBA" id="ARBA00004906"/>
    </source>
</evidence>
<dbReference type="CDD" id="cd18186">
    <property type="entry name" value="BTB_POZ_ZBTB_KLHL-like"/>
    <property type="match status" value="1"/>
</dbReference>
<dbReference type="InterPro" id="IPR011333">
    <property type="entry name" value="SKP1/BTB/POZ_sf"/>
</dbReference>
<evidence type="ECO:0000259" key="3">
    <source>
        <dbReference type="PROSITE" id="PS50097"/>
    </source>
</evidence>
<dbReference type="CDD" id="cd14733">
    <property type="entry name" value="BACK"/>
    <property type="match status" value="1"/>
</dbReference>
<dbReference type="PANTHER" id="PTHR47274:SF9">
    <property type="entry name" value="GENOME ASSEMBLY, CHROMOSOME: A05"/>
    <property type="match status" value="1"/>
</dbReference>
<dbReference type="Pfam" id="PF00651">
    <property type="entry name" value="BTB"/>
    <property type="match status" value="1"/>
</dbReference>
<accession>A0ABM0T188</accession>
<dbReference type="PANTHER" id="PTHR47274">
    <property type="entry name" value="BTB/POZ DOMAIN CONTAINING PROTEIN, EXPRESSED-RELATED"/>
    <property type="match status" value="1"/>
</dbReference>
<comment type="function">
    <text evidence="1">May act as a substrate-specific adapter of an E3 ubiquitin-protein ligase complex (CUL3-RBX1-BTB) which mediates the ubiquitination and subsequent proteasomal degradation of target proteins.</text>
</comment>
<sequence>MATRRNRDIFLGGFANLFIEQWQVDLRLKAGDSKKGEAISVHKLVMAATSEVFKKILESDKFKASDGKIETITLFELKQEPLEGLVEFIYDNSSVLSEKEKKHVQSLYIAGDKYEILHLRELCRNELIASLDPSNALNVLELSLIPFDEALNDSAASFIIMNLETICETAEFKAFVRRNPDLSVEIMKASYTRMWNGRYVN</sequence>
<name>A0ABM0T188_CAMSA</name>
<proteinExistence type="predicted"/>